<evidence type="ECO:0000313" key="2">
    <source>
        <dbReference type="EMBL" id="AEB12843.1"/>
    </source>
</evidence>
<evidence type="ECO:0000259" key="1">
    <source>
        <dbReference type="Pfam" id="PF03819"/>
    </source>
</evidence>
<dbReference type="AlphaFoldDB" id="F2NPR7"/>
<reference evidence="2 3" key="1">
    <citation type="journal article" date="2012" name="Stand. Genomic Sci.">
        <title>Complete genome sequence of the aerobic, heterotroph Marinithermus hydrothermalis type strain (T1(T)) from a deep-sea hydrothermal vent chimney.</title>
        <authorList>
            <person name="Copeland A."/>
            <person name="Gu W."/>
            <person name="Yasawong M."/>
            <person name="Lapidus A."/>
            <person name="Lucas S."/>
            <person name="Deshpande S."/>
            <person name="Pagani I."/>
            <person name="Tapia R."/>
            <person name="Cheng J.F."/>
            <person name="Goodwin L.A."/>
            <person name="Pitluck S."/>
            <person name="Liolios K."/>
            <person name="Ivanova N."/>
            <person name="Mavromatis K."/>
            <person name="Mikhailova N."/>
            <person name="Pati A."/>
            <person name="Chen A."/>
            <person name="Palaniappan K."/>
            <person name="Land M."/>
            <person name="Pan C."/>
            <person name="Brambilla E.M."/>
            <person name="Rohde M."/>
            <person name="Tindall B.J."/>
            <person name="Sikorski J."/>
            <person name="Goker M."/>
            <person name="Detter J.C."/>
            <person name="Bristow J."/>
            <person name="Eisen J.A."/>
            <person name="Markowitz V."/>
            <person name="Hugenholtz P."/>
            <person name="Kyrpides N.C."/>
            <person name="Klenk H.P."/>
            <person name="Woyke T."/>
        </authorList>
    </citation>
    <scope>NUCLEOTIDE SEQUENCE [LARGE SCALE GENOMIC DNA]</scope>
    <source>
        <strain evidence="3">DSM 14884 / JCM 11576 / T1</strain>
    </source>
</reference>
<dbReference type="GO" id="GO:0046081">
    <property type="term" value="P:dUTP catabolic process"/>
    <property type="evidence" value="ECO:0007669"/>
    <property type="project" value="TreeGrafter"/>
</dbReference>
<dbReference type="GO" id="GO:0046076">
    <property type="term" value="P:dTTP catabolic process"/>
    <property type="evidence" value="ECO:0007669"/>
    <property type="project" value="TreeGrafter"/>
</dbReference>
<proteinExistence type="predicted"/>
<dbReference type="GO" id="GO:0006203">
    <property type="term" value="P:dGTP catabolic process"/>
    <property type="evidence" value="ECO:0007669"/>
    <property type="project" value="TreeGrafter"/>
</dbReference>
<dbReference type="GO" id="GO:0046047">
    <property type="term" value="P:TTP catabolic process"/>
    <property type="evidence" value="ECO:0007669"/>
    <property type="project" value="TreeGrafter"/>
</dbReference>
<dbReference type="InterPro" id="IPR048015">
    <property type="entry name" value="NTP-PPase_MazG-like_N"/>
</dbReference>
<dbReference type="STRING" id="869210.Marky_2119"/>
<dbReference type="RefSeq" id="WP_013704888.1">
    <property type="nucleotide sequence ID" value="NC_015387.1"/>
</dbReference>
<dbReference type="KEGG" id="mhd:Marky_2119"/>
<sequence length="198" mass="22397">MERLLEVMRALRGPNGCPWDKQQTHQSLRPYLLEEAAEAVDAIGEGSVPKMVEELGDVLLQVAFHSVIGEQEGTFRYADVERAIVEKLIRRHPHVFGDREARTAAEVLANWERQKEQERGPKPPCEQVPRALPALMRAQALQEKLNYPQGSPERVREALEAGDLGRLLFEVVALCRKENVNPEVRLRETLDAICSENS</sequence>
<gene>
    <name evidence="2" type="ordered locus">Marky_2119</name>
</gene>
<dbReference type="Gene3D" id="1.10.287.1080">
    <property type="entry name" value="MazG-like"/>
    <property type="match status" value="1"/>
</dbReference>
<dbReference type="PANTHER" id="PTHR30522">
    <property type="entry name" value="NUCLEOSIDE TRIPHOSPHATE PYROPHOSPHOHYDROLASE"/>
    <property type="match status" value="1"/>
</dbReference>
<dbReference type="SUPFAM" id="SSF101386">
    <property type="entry name" value="all-alpha NTP pyrophosphatases"/>
    <property type="match status" value="1"/>
</dbReference>
<accession>F2NPR7</accession>
<dbReference type="Pfam" id="PF03819">
    <property type="entry name" value="MazG"/>
    <property type="match status" value="1"/>
</dbReference>
<organism evidence="2 3">
    <name type="scientific">Marinithermus hydrothermalis (strain DSM 14884 / JCM 11576 / T1)</name>
    <dbReference type="NCBI Taxonomy" id="869210"/>
    <lineage>
        <taxon>Bacteria</taxon>
        <taxon>Thermotogati</taxon>
        <taxon>Deinococcota</taxon>
        <taxon>Deinococci</taxon>
        <taxon>Thermales</taxon>
        <taxon>Thermaceae</taxon>
        <taxon>Marinithermus</taxon>
    </lineage>
</organism>
<dbReference type="InterPro" id="IPR011551">
    <property type="entry name" value="NTP_PyrPHydrolase_MazG"/>
</dbReference>
<dbReference type="GO" id="GO:0046061">
    <property type="term" value="P:dATP catabolic process"/>
    <property type="evidence" value="ECO:0007669"/>
    <property type="project" value="TreeGrafter"/>
</dbReference>
<dbReference type="HOGENOM" id="CLU_038356_0_2_0"/>
<keyword evidence="3" id="KW-1185">Reference proteome</keyword>
<dbReference type="OrthoDB" id="9808939at2"/>
<dbReference type="eggNOG" id="COG3956">
    <property type="taxonomic scope" value="Bacteria"/>
</dbReference>
<dbReference type="CDD" id="cd11528">
    <property type="entry name" value="NTP-PPase_MazG_Nterm"/>
    <property type="match status" value="1"/>
</dbReference>
<dbReference type="GO" id="GO:0006950">
    <property type="term" value="P:response to stress"/>
    <property type="evidence" value="ECO:0007669"/>
    <property type="project" value="UniProtKB-ARBA"/>
</dbReference>
<dbReference type="FunFam" id="1.10.287.1080:FF:000001">
    <property type="entry name" value="Nucleoside triphosphate pyrophosphohydrolase"/>
    <property type="match status" value="1"/>
</dbReference>
<dbReference type="InterPro" id="IPR004518">
    <property type="entry name" value="MazG-like_dom"/>
</dbReference>
<dbReference type="GO" id="GO:0046052">
    <property type="term" value="P:UTP catabolic process"/>
    <property type="evidence" value="ECO:0007669"/>
    <property type="project" value="TreeGrafter"/>
</dbReference>
<dbReference type="NCBIfam" id="TIGR00444">
    <property type="entry name" value="mazG"/>
    <property type="match status" value="1"/>
</dbReference>
<dbReference type="Proteomes" id="UP000007030">
    <property type="component" value="Chromosome"/>
</dbReference>
<dbReference type="EMBL" id="CP002630">
    <property type="protein sequence ID" value="AEB12843.1"/>
    <property type="molecule type" value="Genomic_DNA"/>
</dbReference>
<protein>
    <submittedName>
        <fullName evidence="2">MazG family protein</fullName>
    </submittedName>
</protein>
<feature type="domain" description="NTP pyrophosphohydrolase MazG-like" evidence="1">
    <location>
        <begin position="23"/>
        <end position="96"/>
    </location>
</feature>
<evidence type="ECO:0000313" key="3">
    <source>
        <dbReference type="Proteomes" id="UP000007030"/>
    </source>
</evidence>
<name>F2NPR7_MARHT</name>
<dbReference type="PANTHER" id="PTHR30522:SF0">
    <property type="entry name" value="NUCLEOSIDE TRIPHOSPHATE PYROPHOSPHOHYDROLASE"/>
    <property type="match status" value="1"/>
</dbReference>
<dbReference type="NCBIfam" id="NF008986">
    <property type="entry name" value="PRK12333.1"/>
    <property type="match status" value="1"/>
</dbReference>
<dbReference type="GO" id="GO:0047429">
    <property type="term" value="F:nucleoside triphosphate diphosphatase activity"/>
    <property type="evidence" value="ECO:0007669"/>
    <property type="project" value="TreeGrafter"/>
</dbReference>